<dbReference type="OrthoDB" id="1698572at2759"/>
<comment type="cofactor">
    <cofactor evidence="1">
        <name>Mg(2+)</name>
        <dbReference type="ChEBI" id="CHEBI:18420"/>
    </cofactor>
</comment>
<evidence type="ECO:0000256" key="4">
    <source>
        <dbReference type="ARBA" id="ARBA00011209"/>
    </source>
</evidence>
<dbReference type="GO" id="GO:0004826">
    <property type="term" value="F:phenylalanine-tRNA ligase activity"/>
    <property type="evidence" value="ECO:0007669"/>
    <property type="project" value="UniProtKB-EC"/>
</dbReference>
<dbReference type="EMBL" id="QDEB01114415">
    <property type="protein sequence ID" value="RZB40968.1"/>
    <property type="molecule type" value="Genomic_DNA"/>
</dbReference>
<keyword evidence="7" id="KW-0963">Cytoplasm</keyword>
<dbReference type="Pfam" id="PF03483">
    <property type="entry name" value="B3_4"/>
    <property type="match status" value="1"/>
</dbReference>
<dbReference type="GO" id="GO:0009328">
    <property type="term" value="C:phenylalanine-tRNA ligase complex"/>
    <property type="evidence" value="ECO:0007669"/>
    <property type="project" value="TreeGrafter"/>
</dbReference>
<keyword evidence="8 18" id="KW-0436">Ligase</keyword>
<evidence type="ECO:0000256" key="5">
    <source>
        <dbReference type="ARBA" id="ARBA00012814"/>
    </source>
</evidence>
<evidence type="ECO:0000256" key="13">
    <source>
        <dbReference type="ARBA" id="ARBA00022917"/>
    </source>
</evidence>
<dbReference type="GO" id="GO:0006432">
    <property type="term" value="P:phenylalanyl-tRNA aminoacylation"/>
    <property type="evidence" value="ECO:0007669"/>
    <property type="project" value="InterPro"/>
</dbReference>
<dbReference type="SUPFAM" id="SSF46955">
    <property type="entry name" value="Putative DNA-binding domain"/>
    <property type="match status" value="2"/>
</dbReference>
<proteinExistence type="inferred from homology"/>
<gene>
    <name evidence="18" type="ORF">BDFB_005301</name>
</gene>
<sequence length="595" mass="66501">MPTIGVKRNLLFEALGKTYSDDEFQRLCFEFGLELDEVTTEKQMISKEQGENAALVAGASEDVIYRIDIPANRYDLLCLEGLTLGIRIFQGKIKPPVFKCIKPPPESIQKIYVKPETSQVRPHIVAAVLRNLYFTPDSYNSFIDLQDKLHQNICRRRTLVSIGTHDLDTVQGPFTYEAKPPSEFKFVPLNQDKEYTGHGVMELYSNHAQLKQYLHIIKESPVYPLVIDSNGVILSLPPIINGDHSKITLKTKNVLIECTATDLTKARIVVDTMVCMFSQYCKDQFTTETCEIIAPDGSSEFYPDLAYRNEVISAETANTVVGISESPENVTKLLNKMCLKSELTSDGRDIKVTIPPTRHDVIHPCDIYEDVAIAYGYNKIPRTLPKTNTIGEQSPVNKLSDLLRDPIAQAGFTEALTFTLCSRDDISTKLGLNSVDEIPAVHVSNPKTLEFQVCRTTLLPGLLKTIAANKKMPLPLKIFEVSDVIIKDPATEVGARNERRICAVNCNKNAGFEVVHGLLDKIMLLLEVPWNPNKTPKGYYLQACEDPAFFPGRCARIICNGNDIGKIGVLHPNVLHKFELTNPCSCVEINIEPFI</sequence>
<dbReference type="InterPro" id="IPR045060">
    <property type="entry name" value="Phe-tRNA-ligase_IIc_bsu"/>
</dbReference>
<evidence type="ECO:0000256" key="12">
    <source>
        <dbReference type="ARBA" id="ARBA00022842"/>
    </source>
</evidence>
<dbReference type="FunFam" id="3.30.56.10:FF:000003">
    <property type="entry name" value="Phenylalanine--tRNA ligase beta subunit"/>
    <property type="match status" value="1"/>
</dbReference>
<feature type="domain" description="B5" evidence="17">
    <location>
        <begin position="305"/>
        <end position="382"/>
    </location>
</feature>
<accession>A0A482VCU6</accession>
<keyword evidence="12" id="KW-0460">Magnesium</keyword>
<evidence type="ECO:0000256" key="6">
    <source>
        <dbReference type="ARBA" id="ARBA00017032"/>
    </source>
</evidence>
<name>A0A482VCU6_ASBVE</name>
<evidence type="ECO:0000313" key="18">
    <source>
        <dbReference type="EMBL" id="RZB40968.1"/>
    </source>
</evidence>
<dbReference type="Proteomes" id="UP000292052">
    <property type="component" value="Unassembled WGS sequence"/>
</dbReference>
<evidence type="ECO:0000256" key="2">
    <source>
        <dbReference type="ARBA" id="ARBA00004496"/>
    </source>
</evidence>
<comment type="subcellular location">
    <subcellularLocation>
        <location evidence="2">Cytoplasm</location>
    </subcellularLocation>
</comment>
<keyword evidence="19" id="KW-1185">Reference proteome</keyword>
<dbReference type="SMART" id="SM00873">
    <property type="entry name" value="B3_4"/>
    <property type="match status" value="1"/>
</dbReference>
<dbReference type="FunFam" id="3.50.40.10:FF:000002">
    <property type="entry name" value="phenylalanine--tRNA ligase beta subunit"/>
    <property type="match status" value="1"/>
</dbReference>
<organism evidence="18 19">
    <name type="scientific">Asbolus verrucosus</name>
    <name type="common">Desert ironclad beetle</name>
    <dbReference type="NCBI Taxonomy" id="1661398"/>
    <lineage>
        <taxon>Eukaryota</taxon>
        <taxon>Metazoa</taxon>
        <taxon>Ecdysozoa</taxon>
        <taxon>Arthropoda</taxon>
        <taxon>Hexapoda</taxon>
        <taxon>Insecta</taxon>
        <taxon>Pterygota</taxon>
        <taxon>Neoptera</taxon>
        <taxon>Endopterygota</taxon>
        <taxon>Coleoptera</taxon>
        <taxon>Polyphaga</taxon>
        <taxon>Cucujiformia</taxon>
        <taxon>Tenebrionidae</taxon>
        <taxon>Pimeliinae</taxon>
        <taxon>Asbolus</taxon>
    </lineage>
</organism>
<dbReference type="Pfam" id="PF17759">
    <property type="entry name" value="tRNA_synthFbeta"/>
    <property type="match status" value="1"/>
</dbReference>
<dbReference type="PANTHER" id="PTHR10947:SF0">
    <property type="entry name" value="PHENYLALANINE--TRNA LIGASE BETA SUBUNIT"/>
    <property type="match status" value="1"/>
</dbReference>
<evidence type="ECO:0000256" key="10">
    <source>
        <dbReference type="ARBA" id="ARBA00022741"/>
    </source>
</evidence>
<comment type="similarity">
    <text evidence="3">Belongs to the phenylalanyl-tRNA synthetase beta subunit family. Type 2 subfamily.</text>
</comment>
<dbReference type="FunFam" id="3.30.56.10:FF:000005">
    <property type="entry name" value="Phenylalanine--tRNA ligase beta subunit"/>
    <property type="match status" value="1"/>
</dbReference>
<reference evidence="18 19" key="1">
    <citation type="submission" date="2017-03" db="EMBL/GenBank/DDBJ databases">
        <title>Genome of the blue death feigning beetle - Asbolus verrucosus.</title>
        <authorList>
            <person name="Rider S.D."/>
        </authorList>
    </citation>
    <scope>NUCLEOTIDE SEQUENCE [LARGE SCALE GENOMIC DNA]</scope>
    <source>
        <strain evidence="18">Butters</strain>
        <tissue evidence="18">Head and leg muscle</tissue>
    </source>
</reference>
<dbReference type="InterPro" id="IPR005146">
    <property type="entry name" value="B3/B4_tRNA-bd"/>
</dbReference>
<dbReference type="Pfam" id="PF03484">
    <property type="entry name" value="B5"/>
    <property type="match status" value="1"/>
</dbReference>
<dbReference type="AlphaFoldDB" id="A0A482VCU6"/>
<dbReference type="CDD" id="cd00769">
    <property type="entry name" value="PheRS_beta_core"/>
    <property type="match status" value="1"/>
</dbReference>
<dbReference type="SUPFAM" id="SSF55681">
    <property type="entry name" value="Class II aaRS and biotin synthetases"/>
    <property type="match status" value="1"/>
</dbReference>
<evidence type="ECO:0000256" key="8">
    <source>
        <dbReference type="ARBA" id="ARBA00022598"/>
    </source>
</evidence>
<comment type="caution">
    <text evidence="18">The sequence shown here is derived from an EMBL/GenBank/DDBJ whole genome shotgun (WGS) entry which is preliminary data.</text>
</comment>
<dbReference type="InterPro" id="IPR009061">
    <property type="entry name" value="DNA-bd_dom_put_sf"/>
</dbReference>
<comment type="catalytic activity">
    <reaction evidence="16">
        <text>tRNA(Phe) + L-phenylalanine + ATP = L-phenylalanyl-tRNA(Phe) + AMP + diphosphate + H(+)</text>
        <dbReference type="Rhea" id="RHEA:19413"/>
        <dbReference type="Rhea" id="RHEA-COMP:9668"/>
        <dbReference type="Rhea" id="RHEA-COMP:9699"/>
        <dbReference type="ChEBI" id="CHEBI:15378"/>
        <dbReference type="ChEBI" id="CHEBI:30616"/>
        <dbReference type="ChEBI" id="CHEBI:33019"/>
        <dbReference type="ChEBI" id="CHEBI:58095"/>
        <dbReference type="ChEBI" id="CHEBI:78442"/>
        <dbReference type="ChEBI" id="CHEBI:78531"/>
        <dbReference type="ChEBI" id="CHEBI:456215"/>
        <dbReference type="EC" id="6.1.1.20"/>
    </reaction>
</comment>
<dbReference type="Gene3D" id="3.30.930.10">
    <property type="entry name" value="Bira Bifunctional Protein, Domain 2"/>
    <property type="match status" value="1"/>
</dbReference>
<dbReference type="InterPro" id="IPR005147">
    <property type="entry name" value="tRNA_synthase_B5-dom"/>
</dbReference>
<dbReference type="GO" id="GO:0003723">
    <property type="term" value="F:RNA binding"/>
    <property type="evidence" value="ECO:0007669"/>
    <property type="project" value="InterPro"/>
</dbReference>
<keyword evidence="10" id="KW-0547">Nucleotide-binding</keyword>
<dbReference type="Gene3D" id="3.30.56.10">
    <property type="match status" value="2"/>
</dbReference>
<dbReference type="EC" id="6.1.1.20" evidence="5"/>
<dbReference type="PANTHER" id="PTHR10947">
    <property type="entry name" value="PHENYLALANYL-TRNA SYNTHETASE BETA CHAIN AND LEUCINE-RICH REPEAT-CONTAINING PROTEIN 47"/>
    <property type="match status" value="1"/>
</dbReference>
<dbReference type="SUPFAM" id="SSF56037">
    <property type="entry name" value="PheT/TilS domain"/>
    <property type="match status" value="1"/>
</dbReference>
<dbReference type="InterPro" id="IPR020825">
    <property type="entry name" value="Phe-tRNA_synthase-like_B3/B4"/>
</dbReference>
<evidence type="ECO:0000256" key="9">
    <source>
        <dbReference type="ARBA" id="ARBA00022723"/>
    </source>
</evidence>
<dbReference type="GO" id="GO:0000287">
    <property type="term" value="F:magnesium ion binding"/>
    <property type="evidence" value="ECO:0007669"/>
    <property type="project" value="InterPro"/>
</dbReference>
<evidence type="ECO:0000256" key="11">
    <source>
        <dbReference type="ARBA" id="ARBA00022840"/>
    </source>
</evidence>
<dbReference type="NCBIfam" id="TIGR00471">
    <property type="entry name" value="pheT_arch"/>
    <property type="match status" value="1"/>
</dbReference>
<keyword evidence="14" id="KW-0030">Aminoacyl-tRNA synthetase</keyword>
<comment type="subunit">
    <text evidence="4">Tetramer of two alpha and two beta subunits.</text>
</comment>
<evidence type="ECO:0000259" key="17">
    <source>
        <dbReference type="PROSITE" id="PS51483"/>
    </source>
</evidence>
<evidence type="ECO:0000313" key="19">
    <source>
        <dbReference type="Proteomes" id="UP000292052"/>
    </source>
</evidence>
<dbReference type="SMART" id="SM00874">
    <property type="entry name" value="B5"/>
    <property type="match status" value="1"/>
</dbReference>
<keyword evidence="13" id="KW-0648">Protein biosynthesis</keyword>
<dbReference type="InterPro" id="IPR004531">
    <property type="entry name" value="Phe-tRNA-synth_IIc_bsu_arc_euk"/>
</dbReference>
<dbReference type="FunFam" id="3.30.930.10:FF:000032">
    <property type="entry name" value="Phenylalanine--tRNA ligase beta subunit"/>
    <property type="match status" value="1"/>
</dbReference>
<dbReference type="InterPro" id="IPR041616">
    <property type="entry name" value="PheRS_beta_core"/>
</dbReference>
<dbReference type="STRING" id="1661398.A0A482VCU6"/>
<dbReference type="InterPro" id="IPR045864">
    <property type="entry name" value="aa-tRNA-synth_II/BPL/LPL"/>
</dbReference>
<evidence type="ECO:0000256" key="7">
    <source>
        <dbReference type="ARBA" id="ARBA00022490"/>
    </source>
</evidence>
<dbReference type="Gene3D" id="3.50.40.10">
    <property type="entry name" value="Phenylalanyl-trna Synthetase, Chain B, domain 3"/>
    <property type="match status" value="1"/>
</dbReference>
<protein>
    <recommendedName>
        <fullName evidence="6">Phenylalanine--tRNA ligase beta subunit</fullName>
        <ecNumber evidence="5">6.1.1.20</ecNumber>
    </recommendedName>
    <alternativeName>
        <fullName evidence="15">Phenylalanyl-tRNA synthetase beta subunit</fullName>
    </alternativeName>
</protein>
<dbReference type="GO" id="GO:0005524">
    <property type="term" value="F:ATP binding"/>
    <property type="evidence" value="ECO:0007669"/>
    <property type="project" value="UniProtKB-KW"/>
</dbReference>
<keyword evidence="11" id="KW-0067">ATP-binding</keyword>
<dbReference type="InterPro" id="IPR040659">
    <property type="entry name" value="PhetRS_B1"/>
</dbReference>
<dbReference type="PROSITE" id="PS51483">
    <property type="entry name" value="B5"/>
    <property type="match status" value="1"/>
</dbReference>
<evidence type="ECO:0000256" key="15">
    <source>
        <dbReference type="ARBA" id="ARBA00033189"/>
    </source>
</evidence>
<dbReference type="Pfam" id="PF18262">
    <property type="entry name" value="PhetRS_B1"/>
    <property type="match status" value="1"/>
</dbReference>
<evidence type="ECO:0000256" key="3">
    <source>
        <dbReference type="ARBA" id="ARBA00007438"/>
    </source>
</evidence>
<evidence type="ECO:0000256" key="14">
    <source>
        <dbReference type="ARBA" id="ARBA00023146"/>
    </source>
</evidence>
<keyword evidence="9" id="KW-0479">Metal-binding</keyword>
<evidence type="ECO:0000256" key="16">
    <source>
        <dbReference type="ARBA" id="ARBA00049255"/>
    </source>
</evidence>
<evidence type="ECO:0000256" key="1">
    <source>
        <dbReference type="ARBA" id="ARBA00001946"/>
    </source>
</evidence>